<dbReference type="Proteomes" id="UP000095751">
    <property type="component" value="Unassembled WGS sequence"/>
</dbReference>
<feature type="chain" id="PRO_5009192360" evidence="1">
    <location>
        <begin position="23"/>
        <end position="133"/>
    </location>
</feature>
<evidence type="ECO:0000256" key="1">
    <source>
        <dbReference type="SAM" id="SignalP"/>
    </source>
</evidence>
<name>A0A1E7EXW2_9STRA</name>
<evidence type="ECO:0000313" key="2">
    <source>
        <dbReference type="EMBL" id="OEU10801.1"/>
    </source>
</evidence>
<dbReference type="OrthoDB" id="10583581at2759"/>
<keyword evidence="3" id="KW-1185">Reference proteome</keyword>
<dbReference type="EMBL" id="KV784370">
    <property type="protein sequence ID" value="OEU10801.1"/>
    <property type="molecule type" value="Genomic_DNA"/>
</dbReference>
<reference evidence="2 3" key="1">
    <citation type="submission" date="2016-09" db="EMBL/GenBank/DDBJ databases">
        <title>Extensive genetic diversity and differential bi-allelic expression allows diatom success in the polar Southern Ocean.</title>
        <authorList>
            <consortium name="DOE Joint Genome Institute"/>
            <person name="Mock T."/>
            <person name="Otillar R.P."/>
            <person name="Strauss J."/>
            <person name="Dupont C."/>
            <person name="Frickenhaus S."/>
            <person name="Maumus F."/>
            <person name="Mcmullan M."/>
            <person name="Sanges R."/>
            <person name="Schmutz J."/>
            <person name="Toseland A."/>
            <person name="Valas R."/>
            <person name="Veluchamy A."/>
            <person name="Ward B.J."/>
            <person name="Allen A."/>
            <person name="Barry K."/>
            <person name="Falciatore A."/>
            <person name="Ferrante M."/>
            <person name="Fortunato A.E."/>
            <person name="Gloeckner G."/>
            <person name="Gruber A."/>
            <person name="Hipkin R."/>
            <person name="Janech M."/>
            <person name="Kroth P."/>
            <person name="Leese F."/>
            <person name="Lindquist E."/>
            <person name="Lyon B.R."/>
            <person name="Martin J."/>
            <person name="Mayer C."/>
            <person name="Parker M."/>
            <person name="Quesneville H."/>
            <person name="Raymond J."/>
            <person name="Uhlig C."/>
            <person name="Valentin K.U."/>
            <person name="Worden A.Z."/>
            <person name="Armbrust E.V."/>
            <person name="Bowler C."/>
            <person name="Green B."/>
            <person name="Moulton V."/>
            <person name="Van Oosterhout C."/>
            <person name="Grigoriev I."/>
        </authorList>
    </citation>
    <scope>NUCLEOTIDE SEQUENCE [LARGE SCALE GENOMIC DNA]</scope>
    <source>
        <strain evidence="2 3">CCMP1102</strain>
    </source>
</reference>
<dbReference type="InParanoid" id="A0A1E7EXW2"/>
<gene>
    <name evidence="2" type="ORF">FRACYDRAFT_220081</name>
</gene>
<feature type="signal peptide" evidence="1">
    <location>
        <begin position="1"/>
        <end position="22"/>
    </location>
</feature>
<accession>A0A1E7EXW2</accession>
<dbReference type="AlphaFoldDB" id="A0A1E7EXW2"/>
<evidence type="ECO:0000313" key="3">
    <source>
        <dbReference type="Proteomes" id="UP000095751"/>
    </source>
</evidence>
<protein>
    <submittedName>
        <fullName evidence="2">Uncharacterized protein</fullName>
    </submittedName>
</protein>
<dbReference type="KEGG" id="fcy:FRACYDRAFT_220081"/>
<proteinExistence type="predicted"/>
<keyword evidence="1" id="KW-0732">Signal</keyword>
<organism evidence="2 3">
    <name type="scientific">Fragilariopsis cylindrus CCMP1102</name>
    <dbReference type="NCBI Taxonomy" id="635003"/>
    <lineage>
        <taxon>Eukaryota</taxon>
        <taxon>Sar</taxon>
        <taxon>Stramenopiles</taxon>
        <taxon>Ochrophyta</taxon>
        <taxon>Bacillariophyta</taxon>
        <taxon>Bacillariophyceae</taxon>
        <taxon>Bacillariophycidae</taxon>
        <taxon>Bacillariales</taxon>
        <taxon>Bacillariaceae</taxon>
        <taxon>Fragilariopsis</taxon>
    </lineage>
</organism>
<feature type="non-terminal residue" evidence="2">
    <location>
        <position position="133"/>
    </location>
</feature>
<sequence length="133" mass="14388">MNSPKFLLLAVLVMTIIGTVLSFQPQQQQQHCSSSSRSTRAAPLSPESIIVALHLSDDNNDNKPQLGDDVGIPKLKLPPLPSLSMPEIDGKETLKKVGVLAATIIAFVIIQKVGLLVSEVYTPELSAEQVRDF</sequence>